<feature type="compositionally biased region" description="Pro residues" evidence="1">
    <location>
        <begin position="379"/>
        <end position="405"/>
    </location>
</feature>
<name>A0A8H9G990_9MICO</name>
<evidence type="ECO:0000313" key="3">
    <source>
        <dbReference type="EMBL" id="GGK97713.1"/>
    </source>
</evidence>
<evidence type="ECO:0000313" key="5">
    <source>
        <dbReference type="Proteomes" id="UP000648535"/>
    </source>
</evidence>
<dbReference type="EMBL" id="JAFBCG010000001">
    <property type="protein sequence ID" value="MBM7804098.1"/>
    <property type="molecule type" value="Genomic_DNA"/>
</dbReference>
<dbReference type="InterPro" id="IPR011042">
    <property type="entry name" value="6-blade_b-propeller_TolB-like"/>
</dbReference>
<reference evidence="3" key="2">
    <citation type="submission" date="2020-09" db="EMBL/GenBank/DDBJ databases">
        <authorList>
            <person name="Sun Q."/>
            <person name="Ohkuma M."/>
        </authorList>
    </citation>
    <scope>NUCLEOTIDE SEQUENCE</scope>
    <source>
        <strain evidence="3">JCM 1480</strain>
    </source>
</reference>
<evidence type="ECO:0000256" key="2">
    <source>
        <dbReference type="SAM" id="Phobius"/>
    </source>
</evidence>
<dbReference type="Proteomes" id="UP000746584">
    <property type="component" value="Unassembled WGS sequence"/>
</dbReference>
<feature type="compositionally biased region" description="Pro residues" evidence="1">
    <location>
        <begin position="349"/>
        <end position="370"/>
    </location>
</feature>
<reference evidence="4 6" key="3">
    <citation type="submission" date="2021-01" db="EMBL/GenBank/DDBJ databases">
        <title>Sequencing the genomes of 1000 actinobacteria strains.</title>
        <authorList>
            <person name="Klenk H.-P."/>
        </authorList>
    </citation>
    <scope>NUCLEOTIDE SEQUENCE [LARGE SCALE GENOMIC DNA]</scope>
    <source>
        <strain evidence="4 6">DSM 20542</strain>
    </source>
</reference>
<comment type="caution">
    <text evidence="3">The sequence shown here is derived from an EMBL/GenBank/DDBJ whole genome shotgun (WGS) entry which is preliminary data.</text>
</comment>
<dbReference type="AlphaFoldDB" id="A0A8H9G990"/>
<dbReference type="EMBL" id="BMOI01000005">
    <property type="protein sequence ID" value="GGK97713.1"/>
    <property type="molecule type" value="Genomic_DNA"/>
</dbReference>
<feature type="transmembrane region" description="Helical" evidence="2">
    <location>
        <begin position="509"/>
        <end position="529"/>
    </location>
</feature>
<keyword evidence="2" id="KW-0472">Membrane</keyword>
<evidence type="ECO:0000256" key="1">
    <source>
        <dbReference type="SAM" id="MobiDB-lite"/>
    </source>
</evidence>
<reference evidence="3" key="1">
    <citation type="journal article" date="2014" name="Int. J. Syst. Evol. Microbiol.">
        <title>Complete genome sequence of Corynebacterium casei LMG S-19264T (=DSM 44701T), isolated from a smear-ripened cheese.</title>
        <authorList>
            <consortium name="US DOE Joint Genome Institute (JGI-PGF)"/>
            <person name="Walter F."/>
            <person name="Albersmeier A."/>
            <person name="Kalinowski J."/>
            <person name="Ruckert C."/>
        </authorList>
    </citation>
    <scope>NUCLEOTIDE SEQUENCE</scope>
    <source>
        <strain evidence="3">JCM 1480</strain>
    </source>
</reference>
<dbReference type="SUPFAM" id="SSF101898">
    <property type="entry name" value="NHL repeat"/>
    <property type="match status" value="1"/>
</dbReference>
<gene>
    <name evidence="3" type="ORF">GCM10009769_14820</name>
    <name evidence="4" type="ORF">JOE58_003349</name>
</gene>
<accession>A0A8H9G990</accession>
<feature type="region of interest" description="Disordered" evidence="1">
    <location>
        <begin position="312"/>
        <end position="492"/>
    </location>
</feature>
<dbReference type="Gene3D" id="2.120.10.30">
    <property type="entry name" value="TolB, C-terminal domain"/>
    <property type="match status" value="2"/>
</dbReference>
<evidence type="ECO:0000313" key="4">
    <source>
        <dbReference type="EMBL" id="MBM7804098.1"/>
    </source>
</evidence>
<organism evidence="3 5">
    <name type="scientific">Curtobacterium luteum</name>
    <dbReference type="NCBI Taxonomy" id="33881"/>
    <lineage>
        <taxon>Bacteria</taxon>
        <taxon>Bacillati</taxon>
        <taxon>Actinomycetota</taxon>
        <taxon>Actinomycetes</taxon>
        <taxon>Micrococcales</taxon>
        <taxon>Microbacteriaceae</taxon>
        <taxon>Curtobacterium</taxon>
    </lineage>
</organism>
<feature type="compositionally biased region" description="Low complexity" evidence="1">
    <location>
        <begin position="312"/>
        <end position="348"/>
    </location>
</feature>
<feature type="compositionally biased region" description="Pro residues" evidence="1">
    <location>
        <begin position="414"/>
        <end position="426"/>
    </location>
</feature>
<keyword evidence="6" id="KW-1185">Reference proteome</keyword>
<keyword evidence="2" id="KW-1133">Transmembrane helix</keyword>
<dbReference type="RefSeq" id="WP_175328478.1">
    <property type="nucleotide sequence ID" value="NZ_BMOI01000005.1"/>
</dbReference>
<feature type="compositionally biased region" description="Pro residues" evidence="1">
    <location>
        <begin position="434"/>
        <end position="445"/>
    </location>
</feature>
<evidence type="ECO:0000313" key="6">
    <source>
        <dbReference type="Proteomes" id="UP000746584"/>
    </source>
</evidence>
<keyword evidence="2" id="KW-0812">Transmembrane</keyword>
<proteinExistence type="predicted"/>
<protein>
    <submittedName>
        <fullName evidence="3">Uncharacterized protein</fullName>
    </submittedName>
</protein>
<dbReference type="Proteomes" id="UP000648535">
    <property type="component" value="Unassembled WGS sequence"/>
</dbReference>
<dbReference type="PRINTS" id="PR01217">
    <property type="entry name" value="PRICHEXTENSN"/>
</dbReference>
<sequence>MVLHRARPSAGRTAVAVAVLATAMTAVLGLVVVAAGPATATPATWIPDRVTTDAPGAATSFAAPNDVRYTTSGALLLADFAANGVLRRDPDGTWSIVAPLGTDDRSMWNPSALTEAADGHLLVAEAGRRTVAELDGHDVLRRFPAPSRRAVSELATTGDVLFAAVPGSGALWTTGTGADAGTWTAVDGPWTDPAGVAVSSDGSTLTVADQATDTVWQEDLATGAVTSLGSPGDDPGTVRLRGVAVLDDGSVAVVDNGGGRVFVRQDGVWTVAFSGAPDGSSLANPTAVAAGPEGRLAVADYNRQRVVEAARVGGGAVTSPTAAPTGAPTATGTETPSPTPTDVATPTDVPTPTPEPVPVTPTPEPVPVTPTPTATSSPAPLPVPVTPTPEPVPVTPTPEPVPVTPAPTATSSPAPLPAPTPAPTPTPTATSSPAPLPATPSPGTPTGPRDPAARPPALHGGTDAAPGGHGDASSGAVAALPSTPGDHGDAAARDASHRAVLAATGAGPLALTALGAVAAVLIGIALHLHRRNRSVHESRGHERPGRRP</sequence>